<sequence length="226" mass="25830">MQSLSSQTWKSISHHLRFLKAMKAFFFLLFEPENLDTVDELSHCLIHSRAFELAAEAMKANPEVAAMLKERYIAPAHDLDALLRYPQDSLGYAYASSLKQQGFDRIDPEVQIDADTSYIEYRWQQTHDIWHVVTGFGTSEIAEIGLQAFYLAQFRLPLAGMLIANALVSTTLMHPEELPQLLQAIAQGWKMGMSAKPFIAQKWEEAWEKPVSQWRQELNVQAIAFV</sequence>
<reference evidence="1 2" key="1">
    <citation type="journal article" date="2015" name="Genome Announc.">
        <title>Draft Genome Sequence of the Terrestrial Cyanobacterium Scytonema millei VB511283, Isolated from Eastern India.</title>
        <authorList>
            <person name="Sen D."/>
            <person name="Chandrababunaidu M.M."/>
            <person name="Singh D."/>
            <person name="Sanghi N."/>
            <person name="Ghorai A."/>
            <person name="Mishra G.P."/>
            <person name="Madduluri M."/>
            <person name="Adhikary S.P."/>
            <person name="Tripathy S."/>
        </authorList>
    </citation>
    <scope>NUCLEOTIDE SEQUENCE [LARGE SCALE GENOMIC DNA]</scope>
    <source>
        <strain evidence="1 2">VB511283</strain>
    </source>
</reference>
<protein>
    <submittedName>
        <fullName evidence="1">Ubiquinone biosynthesis protein</fullName>
    </submittedName>
</protein>
<organism evidence="1 2">
    <name type="scientific">Scytonema millei VB511283</name>
    <dbReference type="NCBI Taxonomy" id="1245923"/>
    <lineage>
        <taxon>Bacteria</taxon>
        <taxon>Bacillati</taxon>
        <taxon>Cyanobacteriota</taxon>
        <taxon>Cyanophyceae</taxon>
        <taxon>Nostocales</taxon>
        <taxon>Scytonemataceae</taxon>
        <taxon>Scytonema</taxon>
    </lineage>
</organism>
<dbReference type="RefSeq" id="WP_039715454.1">
    <property type="nucleotide sequence ID" value="NZ_JTJC03000001.1"/>
</dbReference>
<gene>
    <name evidence="1" type="ORF">QH73_0004885</name>
</gene>
<dbReference type="PANTHER" id="PTHR12922">
    <property type="entry name" value="UBIQUINONE BIOSYNTHESIS PROTEIN"/>
    <property type="match status" value="1"/>
</dbReference>
<dbReference type="OrthoDB" id="5720816at2"/>
<dbReference type="AlphaFoldDB" id="A0A9X5I3I7"/>
<name>A0A9X5I3I7_9CYAN</name>
<dbReference type="Pfam" id="PF05019">
    <property type="entry name" value="Coq4"/>
    <property type="match status" value="1"/>
</dbReference>
<evidence type="ECO:0000313" key="2">
    <source>
        <dbReference type="Proteomes" id="UP000031532"/>
    </source>
</evidence>
<dbReference type="Proteomes" id="UP000031532">
    <property type="component" value="Unassembled WGS sequence"/>
</dbReference>
<dbReference type="GO" id="GO:0006744">
    <property type="term" value="P:ubiquinone biosynthetic process"/>
    <property type="evidence" value="ECO:0007669"/>
    <property type="project" value="InterPro"/>
</dbReference>
<dbReference type="EMBL" id="JTJC03000001">
    <property type="protein sequence ID" value="NHC34005.1"/>
    <property type="molecule type" value="Genomic_DNA"/>
</dbReference>
<keyword evidence="2" id="KW-1185">Reference proteome</keyword>
<comment type="caution">
    <text evidence="1">The sequence shown here is derived from an EMBL/GenBank/DDBJ whole genome shotgun (WGS) entry which is preliminary data.</text>
</comment>
<accession>A0A9X5I3I7</accession>
<dbReference type="InterPro" id="IPR007715">
    <property type="entry name" value="Coq4"/>
</dbReference>
<dbReference type="PANTHER" id="PTHR12922:SF7">
    <property type="entry name" value="UBIQUINONE BIOSYNTHESIS PROTEIN COQ4 HOMOLOG, MITOCHONDRIAL"/>
    <property type="match status" value="1"/>
</dbReference>
<keyword evidence="1" id="KW-0830">Ubiquinone</keyword>
<evidence type="ECO:0000313" key="1">
    <source>
        <dbReference type="EMBL" id="NHC34005.1"/>
    </source>
</evidence>
<proteinExistence type="predicted"/>